<dbReference type="SMART" id="SM00060">
    <property type="entry name" value="FN3"/>
    <property type="match status" value="3"/>
</dbReference>
<evidence type="ECO:0000313" key="6">
    <source>
        <dbReference type="EMBL" id="WOK06112.1"/>
    </source>
</evidence>
<dbReference type="InterPro" id="IPR012334">
    <property type="entry name" value="Pectin_lyas_fold"/>
</dbReference>
<dbReference type="EMBL" id="CP136051">
    <property type="protein sequence ID" value="WOK06112.1"/>
    <property type="molecule type" value="Genomic_DNA"/>
</dbReference>
<evidence type="ECO:0000256" key="4">
    <source>
        <dbReference type="ARBA" id="ARBA00023157"/>
    </source>
</evidence>
<keyword evidence="3" id="KW-0677">Repeat</keyword>
<keyword evidence="4" id="KW-1015">Disulfide bond</keyword>
<dbReference type="InterPro" id="IPR013517">
    <property type="entry name" value="FG-GAP"/>
</dbReference>
<dbReference type="SUPFAM" id="SSF69318">
    <property type="entry name" value="Integrin alpha N-terminal domain"/>
    <property type="match status" value="1"/>
</dbReference>
<dbReference type="CDD" id="cd00063">
    <property type="entry name" value="FN3"/>
    <property type="match status" value="1"/>
</dbReference>
<reference evidence="6 7" key="1">
    <citation type="journal article" date="2023" name="Microbiol. Resour. Announc.">
        <title>Complete Genome Sequence of Imperialibacter roseus strain P4T.</title>
        <authorList>
            <person name="Tizabi D.R."/>
            <person name="Bachvaroff T."/>
            <person name="Hill R.T."/>
        </authorList>
    </citation>
    <scope>NUCLEOTIDE SEQUENCE [LARGE SCALE GENOMIC DNA]</scope>
    <source>
        <strain evidence="6 7">P4T</strain>
    </source>
</reference>
<dbReference type="NCBIfam" id="TIGR04183">
    <property type="entry name" value="Por_Secre_tail"/>
    <property type="match status" value="1"/>
</dbReference>
<dbReference type="InterPro" id="IPR013784">
    <property type="entry name" value="Carb-bd-like_fold"/>
</dbReference>
<dbReference type="Gene3D" id="2.60.40.10">
    <property type="entry name" value="Immunoglobulins"/>
    <property type="match status" value="5"/>
</dbReference>
<dbReference type="Pfam" id="PF18962">
    <property type="entry name" value="Por_Secre_tail"/>
    <property type="match status" value="1"/>
</dbReference>
<dbReference type="Pfam" id="PF13385">
    <property type="entry name" value="Laminin_G_3"/>
    <property type="match status" value="1"/>
</dbReference>
<evidence type="ECO:0000313" key="7">
    <source>
        <dbReference type="Proteomes" id="UP001302349"/>
    </source>
</evidence>
<organism evidence="6 7">
    <name type="scientific">Imperialibacter roseus</name>
    <dbReference type="NCBI Taxonomy" id="1324217"/>
    <lineage>
        <taxon>Bacteria</taxon>
        <taxon>Pseudomonadati</taxon>
        <taxon>Bacteroidota</taxon>
        <taxon>Cytophagia</taxon>
        <taxon>Cytophagales</taxon>
        <taxon>Flammeovirgaceae</taxon>
        <taxon>Imperialibacter</taxon>
    </lineage>
</organism>
<dbReference type="InterPro" id="IPR026444">
    <property type="entry name" value="Secre_tail"/>
</dbReference>
<proteinExistence type="predicted"/>
<dbReference type="PROSITE" id="PS50853">
    <property type="entry name" value="FN3"/>
    <property type="match status" value="2"/>
</dbReference>
<dbReference type="SMART" id="SM00710">
    <property type="entry name" value="PbH1"/>
    <property type="match status" value="9"/>
</dbReference>
<dbReference type="Gene3D" id="2.160.20.10">
    <property type="entry name" value="Single-stranded right-handed beta-helix, Pectin lyase-like"/>
    <property type="match status" value="2"/>
</dbReference>
<name>A0ABZ0IRA1_9BACT</name>
<dbReference type="PANTHER" id="PTHR46580:SF4">
    <property type="entry name" value="ATP_GTP-BINDING PROTEIN"/>
    <property type="match status" value="1"/>
</dbReference>
<dbReference type="Pfam" id="PF13517">
    <property type="entry name" value="FG-GAP_3"/>
    <property type="match status" value="2"/>
</dbReference>
<evidence type="ECO:0000256" key="2">
    <source>
        <dbReference type="ARBA" id="ARBA00022729"/>
    </source>
</evidence>
<evidence type="ECO:0000259" key="5">
    <source>
        <dbReference type="PROSITE" id="PS50853"/>
    </source>
</evidence>
<accession>A0ABZ0IRA1</accession>
<keyword evidence="2" id="KW-0732">Signal</keyword>
<dbReference type="InterPro" id="IPR001611">
    <property type="entry name" value="Leu-rich_rpt"/>
</dbReference>
<dbReference type="InterPro" id="IPR028994">
    <property type="entry name" value="Integrin_alpha_N"/>
</dbReference>
<dbReference type="SMART" id="SM00560">
    <property type="entry name" value="LamGL"/>
    <property type="match status" value="1"/>
</dbReference>
<dbReference type="PROSITE" id="PS51450">
    <property type="entry name" value="LRR"/>
    <property type="match status" value="1"/>
</dbReference>
<dbReference type="Pfam" id="PF00041">
    <property type="entry name" value="fn3"/>
    <property type="match status" value="1"/>
</dbReference>
<dbReference type="InterPro" id="IPR013320">
    <property type="entry name" value="ConA-like_dom_sf"/>
</dbReference>
<sequence>MTVSTTTPFVNETNIVASDDIILIFDATLDGTTLNATNIRAMGSRSGLHSAVYSGGGTTSLTINPDVDFFAGEKVTVTITDGVLALSTQAAVPYTLSFTIETGPFEGAFIKQSTALEGVVDGAASWADYDGDGDFDVVVSGYDFEYGGVITKIFSNSLGNFEDIFASLTGAYEGSVDWGDYDNDGDLDLFLTGFSDLGVPLAILYRNDAGTFTNAGETFQGVAFSEADWGDFDSDGDLDLVVQGKYNSNFPALTSTIIYRNDAGTFVDHNAVVTGVYEGGVAWGDYDSDGDLDLVSSGTTDSDASTITTIYRNDAGVFTDIVAGLEGKSVGKVAWGDYDSDGDLDLLVSGSGADNAPIIYRNDAGVFVDSNAGLLENGEGEFAWGDYDGDGDLDLVINGSGETNDPTTTIYINNSGTYVNSGIKVDNYIYGTADWGDFDNDGDLDLLMTGTDDFNGGRIALYLNTLAPPAIYNATNVTTEGFTPNLIAPPGAVDLLVDVSTDPAFGSFLPSGQNISVGISGGVDISVTLTPGTQYFYRAKTDFGGSESSYYVSNGFMVRQGNALPFTVDDYVEMFDSPILEPAGAFTIEFWFSTTATGNKVFIEKGNSDTEYSVQQSLGDQITLVVNGGSMQTNGTYNDGVWHHVAVVYRGAGDGTIYVDGVDDTDTGTNTLGTPAYSFGRLTIGARRTAGTLNLEGSIDDVRIWDGERTLSEINDNRYSTLVGNEAGLLAYYRFDEVSGVVLPDLTGNGLNGELKNMTGTEWIASGVPDPAETIYVKADASGLNNGTSWTNAYTDLQDALAAAADGDQIWVANGVYRPDGINAGNTSLSFVITQNDLSIFGGFDGIEGSLGERYADPSQTVLSGDLNGDDDFNFSFISDNSNNVVIISNVTGVYLDGLTISGGNAAGDGGGIYSSTAEFSINNVFVEYNYAGTSGGGAYITGTSITILNSHFQNNQATTGGGAYLDASEPFIYRSVFQYNDAVSGGGLYMNGSNLIDNSVSYYNKFLNNGATATTGGGIYLQESYFEAFQNLFAGNFAYDYGGAIVVDDLSTSIVVNSTIADNASNDGPGALNFFSGASIQIDNSIFWGNTSVAQAGSLKNFNDGGAFTIQNSIVEDWDNTAYAAETESNIYLTDPLFINSANQDYHLLLASPAIDAGDNFVLEQPWYIDIFDEDQDADYLEYAPYDLGKNPRYYNFTVDLGAFEHQGNPDPLLFAYVDVNAVGNNDGSTWTDAFTDLQSALAAAVDGTEIWVAAGNYYPSGDDPSIPFVIPTGTSVYGGFNGTETNLSQRDPVTNVTSLDGDSPNFLNSYLVVYIGGSGNNARLDGFTISGGSGEFGTDNYGGGIKIEGGADPILANLTIQLNQNDFGAGLYVGNSTVTIEKSSFLSNSVINFGTGGAIYADNAIIKISNSYFNNNTAWEAGGIYLSNGSSLLAVSVDFDTNSAFGLNGGAIGSLDSDISLTNGRFYNNSGNPGAGIYFKSASSDHSVILTQTTFTTSSSSDGVAVVSSGGFVSSAVISNSVLWANAGSQINIIDDGSNLDISNSVVDSWNIGDYSGFAGTITAANISVADPLFTSSGTGDLSIQSGSSAQDFGDISFLPLDDLDVDNDANTVEVLPLDLAGNPRISNAQVDAGTYEIQVGPGPFVVTSNNGETPVAAVNNGTPDVVVAGLAVNITAGTTLTRVAFTSSVDLSKSFQNYRLYYSVDQFFSTGGDNVLLSSSPFLSITDIEFQSLSEVLTAADHYLFLVADTKIEANPTQPGISFASSELGIDFSTGTVDPFTYSGPTITFKAGPIFSATAQNNTGSEVTVGSGSSGIVLLEALISANQYAELTALTYNFSEDPQANLQNFQLVISADNSLATTGDNAIISPTLVTASNASFDLTNEPLYVAGKYFYFIADSRADATGTGAPLTFSMDDASISVAFGLVTGISVISDPLVVTTVVTPTAPTGLTLGKNSANEVTGNFPTSGAEGYVVIRRLTSSAAYVPQNGAALTQGATPATDNYVVQVGATFSFTDTGLVPSTDYTYDVYAFNGTGSSTIYSATSATSSILTYPATPTDAGALAISKDKANAISGSFNGFGSDGYVVIRKLTSAASYTPVTGVPLTQGSTPAADNTVIQVDIATSFTDTGLLPETDYTYLVYAFNGTGAETVYSINPVIASVLSFASTPIEQASGLVLTQNGAVVTGSFTAAADAASYLILRRLVGIVDTAPLDAADYVYGEIYSEQFVVQSATALTFSDTLSEVAGTEIFYDIYSFNGTTATTNYNVTSPLQGSIVLEAIDLTPTWLAATNITSFGFQANWSASEAVDGYRLEIATDGLFTNYLPGYNPFETADTVASVTGLYHATSYFMRIKAFNADGETAYSDTLEVKTLKSDELTEDSTALVKIYDEMGGAGWTNSANWKAAQVRGWSGVVVENSRVTALNLPSNNVTGAFPTMTGTELNALVQLDLANNQITTVPANANLSALQTLNVSNNRLDFGSLEQFAGVTTFSYSPQADLFTAVDLLQERGEPLSIDRTSAGTSNQYQWYKNGTVIDGATGPEYTIAFPTFAEEGSYTAQINNTQLPNLTLTTLPVALRVSSLERDRLILTELYNLLGGDSWNNNTNWNTADIATWFGITVANDRVTGITLPSNNLLGELPVRLGDMRRLTVIDISNNEVSSLPTLTNIIALTTLNVSNNRLQFDDLEPNIGIASINYAPQKLTGQARDEKIAVNTAVTVEVPVGGTANSYQWYHNGSSIAAGTSSTYQLGPIRYENMGSYELEITSSKVAGLTLRSEVQKVLGTATITGLISDLNNASVANANGALLGVKTGAYDTTGFYNSAANGGFEIKDIVLGDYLLYAEQDHQKYIPSYYRSTIDWVFADLIQLRDNIGDLVLTMVNVPRELTPADGDNTFKGLFESDFGDTGGKVLDRSRVQGAGVSVSRSRFRAKDNEDDYELIAYVQTDETGQFEMNNLPDGDYRVNIQYPGIPMDPTSFIDFQLGGGTGVEQNSIRINALATPTSIVVTKVEETGIYLDYFKGLTVYPNPADDYITIRYEKLVKGEVVAELMDLNGQTIMSKAVRQGTSQQTVLDLTDVKNGLYILRFFDKHGNGVEIVSFRLIVKK</sequence>
<dbReference type="InterPro" id="IPR003961">
    <property type="entry name" value="FN3_dom"/>
</dbReference>
<dbReference type="InterPro" id="IPR006558">
    <property type="entry name" value="LamG-like"/>
</dbReference>
<dbReference type="Pfam" id="PF13205">
    <property type="entry name" value="Big_5"/>
    <property type="match status" value="1"/>
</dbReference>
<evidence type="ECO:0000256" key="1">
    <source>
        <dbReference type="ARBA" id="ARBA00022614"/>
    </source>
</evidence>
<dbReference type="Pfam" id="PF13855">
    <property type="entry name" value="LRR_8"/>
    <property type="match status" value="1"/>
</dbReference>
<dbReference type="SUPFAM" id="SSF49265">
    <property type="entry name" value="Fibronectin type III"/>
    <property type="match status" value="2"/>
</dbReference>
<dbReference type="InterPro" id="IPR032812">
    <property type="entry name" value="SbsA_Ig"/>
</dbReference>
<dbReference type="Gene3D" id="3.80.10.10">
    <property type="entry name" value="Ribonuclease Inhibitor"/>
    <property type="match status" value="3"/>
</dbReference>
<dbReference type="InterPro" id="IPR013783">
    <property type="entry name" value="Ig-like_fold"/>
</dbReference>
<feature type="domain" description="Fibronectin type-III" evidence="5">
    <location>
        <begin position="1950"/>
        <end position="2058"/>
    </location>
</feature>
<dbReference type="SUPFAM" id="SSF51126">
    <property type="entry name" value="Pectin lyase-like"/>
    <property type="match status" value="2"/>
</dbReference>
<dbReference type="PANTHER" id="PTHR46580">
    <property type="entry name" value="SENSOR KINASE-RELATED"/>
    <property type="match status" value="1"/>
</dbReference>
<dbReference type="InterPro" id="IPR003591">
    <property type="entry name" value="Leu-rich_rpt_typical-subtyp"/>
</dbReference>
<gene>
    <name evidence="6" type="ORF">RT717_23840</name>
</gene>
<protein>
    <submittedName>
        <fullName evidence="6">LamG-like jellyroll fold domain-containing protein</fullName>
    </submittedName>
</protein>
<dbReference type="SUPFAM" id="SSF49452">
    <property type="entry name" value="Starch-binding domain-like"/>
    <property type="match status" value="1"/>
</dbReference>
<evidence type="ECO:0000256" key="3">
    <source>
        <dbReference type="ARBA" id="ARBA00022737"/>
    </source>
</evidence>
<keyword evidence="1" id="KW-0433">Leucine-rich repeat</keyword>
<dbReference type="InterPro" id="IPR036116">
    <property type="entry name" value="FN3_sf"/>
</dbReference>
<dbReference type="InterPro" id="IPR011050">
    <property type="entry name" value="Pectin_lyase_fold/virulence"/>
</dbReference>
<dbReference type="InterPro" id="IPR006626">
    <property type="entry name" value="PbH1"/>
</dbReference>
<dbReference type="InterPro" id="IPR032675">
    <property type="entry name" value="LRR_dom_sf"/>
</dbReference>
<dbReference type="Gene3D" id="2.130.10.130">
    <property type="entry name" value="Integrin alpha, N-terminal"/>
    <property type="match status" value="2"/>
</dbReference>
<feature type="domain" description="Fibronectin type-III" evidence="5">
    <location>
        <begin position="2287"/>
        <end position="2378"/>
    </location>
</feature>
<dbReference type="Gene3D" id="2.60.120.200">
    <property type="match status" value="1"/>
</dbReference>
<dbReference type="RefSeq" id="WP_317488849.1">
    <property type="nucleotide sequence ID" value="NZ_CP136051.1"/>
</dbReference>
<dbReference type="SMART" id="SM00369">
    <property type="entry name" value="LRR_TYP"/>
    <property type="match status" value="3"/>
</dbReference>
<keyword evidence="7" id="KW-1185">Reference proteome</keyword>
<dbReference type="Proteomes" id="UP001302349">
    <property type="component" value="Chromosome"/>
</dbReference>
<dbReference type="SUPFAM" id="SSF49899">
    <property type="entry name" value="Concanavalin A-like lectins/glucanases"/>
    <property type="match status" value="1"/>
</dbReference>
<dbReference type="SUPFAM" id="SSF52058">
    <property type="entry name" value="L domain-like"/>
    <property type="match status" value="1"/>
</dbReference>